<dbReference type="Proteomes" id="UP000008206">
    <property type="component" value="Chromosome"/>
</dbReference>
<dbReference type="eggNOG" id="COG0845">
    <property type="taxonomic scope" value="Bacteria"/>
</dbReference>
<dbReference type="STRING" id="497965.Cyan7822_2310"/>
<evidence type="ECO:0000313" key="4">
    <source>
        <dbReference type="Proteomes" id="UP000008206"/>
    </source>
</evidence>
<dbReference type="PRINTS" id="PR01490">
    <property type="entry name" value="RTXTOXIND"/>
</dbReference>
<dbReference type="PANTHER" id="PTHR30386:SF28">
    <property type="entry name" value="EXPORTED PROTEIN"/>
    <property type="match status" value="1"/>
</dbReference>
<keyword evidence="2" id="KW-0472">Membrane</keyword>
<proteinExistence type="predicted"/>
<dbReference type="KEGG" id="cyj:Cyan7822_2310"/>
<keyword evidence="2" id="KW-0812">Transmembrane</keyword>
<evidence type="ECO:0008006" key="5">
    <source>
        <dbReference type="Google" id="ProtNLM"/>
    </source>
</evidence>
<keyword evidence="2" id="KW-1133">Transmembrane helix</keyword>
<name>E0UF36_GLOV7</name>
<sequence length="382" mass="44488">MSKLSWSNQTIKRQLLKKRILFKQRAILCLILAVIGLAISWLIFVKVEPVVFLLGELQPIETVERIELPQDSVIEEIYVQPGEQVQQGQELLSFDVANSFPKLKKLDDLEKSLKKENKFLQDVSNSWINNDQIEGDFDDINLSPQKIILVKNIISLLKENQTIQKKIFEDKAKLLLKIRQGEDHESDIADEIKSQQKAIIYQQKYLISIEEKLSELQTRIKVIISENENFINQIEKKKEKYQKFKKNIFLNSPISGQVKEINIQNKRLEILPDKKLIAYLFIAYQDQKLIHKNMKLKVMVNNSEQNNNFLLTGQIILIGSDILPPNDAYPFYHLPVQISLETEEMTTKEQEIFLKPGIPVKVELPSPQKKSLLEVLYRNVLW</sequence>
<organism evidence="3 4">
    <name type="scientific">Gloeothece verrucosa (strain PCC 7822)</name>
    <name type="common">Cyanothece sp. (strain PCC 7822)</name>
    <dbReference type="NCBI Taxonomy" id="497965"/>
    <lineage>
        <taxon>Bacteria</taxon>
        <taxon>Bacillati</taxon>
        <taxon>Cyanobacteriota</taxon>
        <taxon>Cyanophyceae</taxon>
        <taxon>Oscillatoriophycideae</taxon>
        <taxon>Chroococcales</taxon>
        <taxon>Aphanothecaceae</taxon>
        <taxon>Gloeothece</taxon>
        <taxon>Gloeothece verrucosa</taxon>
    </lineage>
</organism>
<dbReference type="PANTHER" id="PTHR30386">
    <property type="entry name" value="MEMBRANE FUSION SUBUNIT OF EMRAB-TOLC MULTIDRUG EFFLUX PUMP"/>
    <property type="match status" value="1"/>
</dbReference>
<dbReference type="HOGENOM" id="CLU_023976_0_0_3"/>
<keyword evidence="1" id="KW-0175">Coiled coil</keyword>
<feature type="transmembrane region" description="Helical" evidence="2">
    <location>
        <begin position="21"/>
        <end position="44"/>
    </location>
</feature>
<evidence type="ECO:0000256" key="2">
    <source>
        <dbReference type="SAM" id="Phobius"/>
    </source>
</evidence>
<reference evidence="4" key="1">
    <citation type="journal article" date="2011" name="MBio">
        <title>Novel metabolic attributes of the genus Cyanothece, comprising a group of unicellular nitrogen-fixing Cyanobacteria.</title>
        <authorList>
            <person name="Bandyopadhyay A."/>
            <person name="Elvitigala T."/>
            <person name="Welsh E."/>
            <person name="Stockel J."/>
            <person name="Liberton M."/>
            <person name="Min H."/>
            <person name="Sherman L.A."/>
            <person name="Pakrasi H.B."/>
        </authorList>
    </citation>
    <scope>NUCLEOTIDE SEQUENCE [LARGE SCALE GENOMIC DNA]</scope>
    <source>
        <strain evidence="4">PCC 7822</strain>
    </source>
</reference>
<evidence type="ECO:0000313" key="3">
    <source>
        <dbReference type="EMBL" id="ADN14288.1"/>
    </source>
</evidence>
<protein>
    <recommendedName>
        <fullName evidence="5">Secretion protein HlyD family protein</fullName>
    </recommendedName>
</protein>
<gene>
    <name evidence="3" type="ordered locus">Cyan7822_2310</name>
</gene>
<feature type="coiled-coil region" evidence="1">
    <location>
        <begin position="206"/>
        <end position="247"/>
    </location>
</feature>
<dbReference type="AlphaFoldDB" id="E0UF36"/>
<dbReference type="EMBL" id="CP002198">
    <property type="protein sequence ID" value="ADN14288.1"/>
    <property type="molecule type" value="Genomic_DNA"/>
</dbReference>
<evidence type="ECO:0000256" key="1">
    <source>
        <dbReference type="SAM" id="Coils"/>
    </source>
</evidence>
<keyword evidence="4" id="KW-1185">Reference proteome</keyword>
<accession>E0UF36</accession>
<dbReference type="InterPro" id="IPR050739">
    <property type="entry name" value="MFP"/>
</dbReference>